<name>A0A6A5YJP3_9PLEO</name>
<keyword evidence="4" id="KW-1185">Reference proteome</keyword>
<organism evidence="3 4">
    <name type="scientific">Lophiotrema nucula</name>
    <dbReference type="NCBI Taxonomy" id="690887"/>
    <lineage>
        <taxon>Eukaryota</taxon>
        <taxon>Fungi</taxon>
        <taxon>Dikarya</taxon>
        <taxon>Ascomycota</taxon>
        <taxon>Pezizomycotina</taxon>
        <taxon>Dothideomycetes</taxon>
        <taxon>Pleosporomycetidae</taxon>
        <taxon>Pleosporales</taxon>
        <taxon>Lophiotremataceae</taxon>
        <taxon>Lophiotrema</taxon>
    </lineage>
</organism>
<dbReference type="PANTHER" id="PTHR35186:SF4">
    <property type="entry name" value="PRION-INHIBITION AND PROPAGATION HELO DOMAIN-CONTAINING PROTEIN"/>
    <property type="match status" value="1"/>
</dbReference>
<evidence type="ECO:0000256" key="1">
    <source>
        <dbReference type="SAM" id="MobiDB-lite"/>
    </source>
</evidence>
<dbReference type="EMBL" id="ML977354">
    <property type="protein sequence ID" value="KAF2107479.1"/>
    <property type="molecule type" value="Genomic_DNA"/>
</dbReference>
<reference evidence="3" key="1">
    <citation type="journal article" date="2020" name="Stud. Mycol.">
        <title>101 Dothideomycetes genomes: a test case for predicting lifestyles and emergence of pathogens.</title>
        <authorList>
            <person name="Haridas S."/>
            <person name="Albert R."/>
            <person name="Binder M."/>
            <person name="Bloem J."/>
            <person name="Labutti K."/>
            <person name="Salamov A."/>
            <person name="Andreopoulos B."/>
            <person name="Baker S."/>
            <person name="Barry K."/>
            <person name="Bills G."/>
            <person name="Bluhm B."/>
            <person name="Cannon C."/>
            <person name="Castanera R."/>
            <person name="Culley D."/>
            <person name="Daum C."/>
            <person name="Ezra D."/>
            <person name="Gonzalez J."/>
            <person name="Henrissat B."/>
            <person name="Kuo A."/>
            <person name="Liang C."/>
            <person name="Lipzen A."/>
            <person name="Lutzoni F."/>
            <person name="Magnuson J."/>
            <person name="Mondo S."/>
            <person name="Nolan M."/>
            <person name="Ohm R."/>
            <person name="Pangilinan J."/>
            <person name="Park H.-J."/>
            <person name="Ramirez L."/>
            <person name="Alfaro M."/>
            <person name="Sun H."/>
            <person name="Tritt A."/>
            <person name="Yoshinaga Y."/>
            <person name="Zwiers L.-H."/>
            <person name="Turgeon B."/>
            <person name="Goodwin S."/>
            <person name="Spatafora J."/>
            <person name="Crous P."/>
            <person name="Grigoriev I."/>
        </authorList>
    </citation>
    <scope>NUCLEOTIDE SEQUENCE</scope>
    <source>
        <strain evidence="3">CBS 627.86</strain>
    </source>
</reference>
<dbReference type="OrthoDB" id="3565018at2759"/>
<accession>A0A6A5YJP3</accession>
<dbReference type="AlphaFoldDB" id="A0A6A5YJP3"/>
<protein>
    <recommendedName>
        <fullName evidence="2">DUF7580 domain-containing protein</fullName>
    </recommendedName>
</protein>
<dbReference type="InterPro" id="IPR056002">
    <property type="entry name" value="DUF7580"/>
</dbReference>
<evidence type="ECO:0000313" key="3">
    <source>
        <dbReference type="EMBL" id="KAF2107479.1"/>
    </source>
</evidence>
<feature type="compositionally biased region" description="Polar residues" evidence="1">
    <location>
        <begin position="262"/>
        <end position="271"/>
    </location>
</feature>
<feature type="region of interest" description="Disordered" evidence="1">
    <location>
        <begin position="243"/>
        <end position="271"/>
    </location>
</feature>
<dbReference type="Pfam" id="PF24476">
    <property type="entry name" value="DUF7580"/>
    <property type="match status" value="1"/>
</dbReference>
<evidence type="ECO:0000259" key="2">
    <source>
        <dbReference type="Pfam" id="PF24476"/>
    </source>
</evidence>
<gene>
    <name evidence="3" type="ORF">BDV96DRAFT_653820</name>
</gene>
<proteinExistence type="predicted"/>
<sequence>MAEIEAALQGSHPQTWQQFIEIIREMDDLMNIIASELYPDTQGAPNWTDAKSERMSWEWRKVRRSFHGKRRNEIFDKLQIWNTALQKCGLEKRENVPDTEHRVVNAIQQRFNEERTGTIRANVQYLHSALQEHLMCTCTARHKGNIQLNWQETKPFAATTFSLVFACKNATQCSGHSSDGPWKSLSARIEYCDSLTGASATSVDLMSLAKPPAPSSSPAITALLSKSKKKSVNFLDAALGKEKFQRSRSPVGKRSPDETKNENATTPTLIQTPRSSSTVRLCAMLGSAKDHQSLFTYIPVPESEHTRRIHIIPTGIPDRTNIAVTEQNICLHTLLNRASHRAKEIRLTLTRKQRFGIAAALAWAVLHLSDSPWLEEVLDGEDIYLLLAGNTHQQLSGYPYFSHNFDVSPPETETADNDTKADIQYPDQQIQNITLYTLAIRLIELGLYKSFAMIRQEYHASMPPTGANPPSPIDDFKVAQEQIRELELHVSKIYADAVDRCLRFLFPGSKESNTFEHRAFRRTFFADVVAPVQANFELIPGSCSDVY</sequence>
<feature type="domain" description="DUF7580" evidence="2">
    <location>
        <begin position="116"/>
        <end position="535"/>
    </location>
</feature>
<dbReference type="PANTHER" id="PTHR35186">
    <property type="entry name" value="ANK_REP_REGION DOMAIN-CONTAINING PROTEIN"/>
    <property type="match status" value="1"/>
</dbReference>
<evidence type="ECO:0000313" key="4">
    <source>
        <dbReference type="Proteomes" id="UP000799770"/>
    </source>
</evidence>
<dbReference type="Proteomes" id="UP000799770">
    <property type="component" value="Unassembled WGS sequence"/>
</dbReference>